<evidence type="ECO:0000313" key="2">
    <source>
        <dbReference type="Proteomes" id="UP000245202"/>
    </source>
</evidence>
<protein>
    <submittedName>
        <fullName evidence="1">Putative cell wall assembly protein</fullName>
    </submittedName>
</protein>
<accession>A0A2R5EK65</accession>
<organism evidence="1 2">
    <name type="scientific">Paenibacillus agaridevorans</name>
    <dbReference type="NCBI Taxonomy" id="171404"/>
    <lineage>
        <taxon>Bacteria</taxon>
        <taxon>Bacillati</taxon>
        <taxon>Bacillota</taxon>
        <taxon>Bacilli</taxon>
        <taxon>Bacillales</taxon>
        <taxon>Paenibacillaceae</taxon>
        <taxon>Paenibacillus</taxon>
    </lineage>
</organism>
<keyword evidence="2" id="KW-1185">Reference proteome</keyword>
<comment type="caution">
    <text evidence="1">The sequence shown here is derived from an EMBL/GenBank/DDBJ whole genome shotgun (WGS) entry which is preliminary data.</text>
</comment>
<reference evidence="1 2" key="1">
    <citation type="submission" date="2017-08" db="EMBL/GenBank/DDBJ databases">
        <title>Substantial Increase in Enzyme Production by Combined Drug-Resistance Mutations in Paenibacillus agaridevorans.</title>
        <authorList>
            <person name="Tanaka Y."/>
            <person name="Funane K."/>
            <person name="Hosaka T."/>
            <person name="Shiwa Y."/>
            <person name="Fujita N."/>
            <person name="Miyazaki T."/>
            <person name="Yoshikawa H."/>
            <person name="Murakami K."/>
            <person name="Kasahara K."/>
            <person name="Inaoka T."/>
            <person name="Hiraga Y."/>
            <person name="Ochi K."/>
        </authorList>
    </citation>
    <scope>NUCLEOTIDE SEQUENCE [LARGE SCALE GENOMIC DNA]</scope>
    <source>
        <strain evidence="1 2">T-3040</strain>
    </source>
</reference>
<name>A0A2R5EK65_9BACL</name>
<dbReference type="EMBL" id="BDQX01000073">
    <property type="protein sequence ID" value="GBG07012.1"/>
    <property type="molecule type" value="Genomic_DNA"/>
</dbReference>
<dbReference type="AlphaFoldDB" id="A0A2R5EK65"/>
<sequence length="72" mass="8646">YSQENFQFDRIRDLTSYRWTYMLLTFHMKDALMERLEIFLHRKDNSTVVGIPASQEEIAEAQQRLLAHILCI</sequence>
<proteinExistence type="predicted"/>
<evidence type="ECO:0000313" key="1">
    <source>
        <dbReference type="EMBL" id="GBG07012.1"/>
    </source>
</evidence>
<gene>
    <name evidence="1" type="ORF">PAT3040_01560</name>
</gene>
<feature type="non-terminal residue" evidence="1">
    <location>
        <position position="1"/>
    </location>
</feature>
<dbReference type="Proteomes" id="UP000245202">
    <property type="component" value="Unassembled WGS sequence"/>
</dbReference>